<evidence type="ECO:0000256" key="3">
    <source>
        <dbReference type="RuleBase" id="RU003682"/>
    </source>
</evidence>
<dbReference type="RefSeq" id="WP_281489247.1">
    <property type="nucleotide sequence ID" value="NZ_JASATX010000004.1"/>
</dbReference>
<reference evidence="5 6" key="1">
    <citation type="submission" date="2023-04" db="EMBL/GenBank/DDBJ databases">
        <title>Klugiella caeni sp. nov. isolated from the sludge of biochemical tank.</title>
        <authorList>
            <person name="Geng K."/>
        </authorList>
    </citation>
    <scope>NUCLEOTIDE SEQUENCE [LARGE SCALE GENOMIC DNA]</scope>
    <source>
        <strain evidence="5 6">YN-L-19</strain>
    </source>
</reference>
<dbReference type="InterPro" id="IPR005123">
    <property type="entry name" value="Oxoglu/Fe-dep_dioxygenase_dom"/>
</dbReference>
<gene>
    <name evidence="5" type="ORF">QF206_10865</name>
</gene>
<keyword evidence="2" id="KW-0045">Antibiotic biosynthesis</keyword>
<dbReference type="InterPro" id="IPR050231">
    <property type="entry name" value="Iron_ascorbate_oxido_reductase"/>
</dbReference>
<dbReference type="GO" id="GO:0017000">
    <property type="term" value="P:antibiotic biosynthetic process"/>
    <property type="evidence" value="ECO:0007669"/>
    <property type="project" value="UniProtKB-KW"/>
</dbReference>
<protein>
    <submittedName>
        <fullName evidence="5">2-oxoglutarate and iron-dependent oxygenase domain-containing protein</fullName>
    </submittedName>
</protein>
<dbReference type="SUPFAM" id="SSF51197">
    <property type="entry name" value="Clavaminate synthase-like"/>
    <property type="match status" value="1"/>
</dbReference>
<keyword evidence="3" id="KW-0560">Oxidoreductase</keyword>
<evidence type="ECO:0000259" key="4">
    <source>
        <dbReference type="PROSITE" id="PS51471"/>
    </source>
</evidence>
<evidence type="ECO:0000313" key="5">
    <source>
        <dbReference type="EMBL" id="MDI2099464.1"/>
    </source>
</evidence>
<dbReference type="EMBL" id="JASATX010000004">
    <property type="protein sequence ID" value="MDI2099464.1"/>
    <property type="molecule type" value="Genomic_DNA"/>
</dbReference>
<keyword evidence="3" id="KW-0479">Metal-binding</keyword>
<dbReference type="Pfam" id="PF03171">
    <property type="entry name" value="2OG-FeII_Oxy"/>
    <property type="match status" value="1"/>
</dbReference>
<evidence type="ECO:0000256" key="2">
    <source>
        <dbReference type="ARBA" id="ARBA00023194"/>
    </source>
</evidence>
<proteinExistence type="inferred from homology"/>
<sequence length="326" mass="35788">MPSATLDIPVIDIDRDPRTVGKEIDETLRTVGFFQITNHGVDPDISERCWQLTRAFFDLPLSDKLEIEREPGGSYGYFPVATESLAASLDEAAPGDLKESLNVAATPHGGHPFADDTERGLFAPARWPSALPGLQGAWEGYMREMRSLATRLMSILALGLDLPADFFDDKVDRSPSAQRAINYPEQSAPPKEGQLRAGAHTDYGTLTILRQELGRGGLQAYDGKSEHWVDVAPVEGAYVINIGDLMARWTNDRWTSTLHRVVNPDAGSTVSTRRQTMPFFFNANYTQLVECLPTCLGPDGTGKYEPVLAGPHLAGKTMKSIEHTTM</sequence>
<accession>A0AAW6T7F7</accession>
<dbReference type="PANTHER" id="PTHR47990">
    <property type="entry name" value="2-OXOGLUTARATE (2OG) AND FE(II)-DEPENDENT OXYGENASE SUPERFAMILY PROTEIN-RELATED"/>
    <property type="match status" value="1"/>
</dbReference>
<comment type="similarity">
    <text evidence="3">Belongs to the iron/ascorbate-dependent oxidoreductase family.</text>
</comment>
<evidence type="ECO:0000313" key="6">
    <source>
        <dbReference type="Proteomes" id="UP001321506"/>
    </source>
</evidence>
<dbReference type="InterPro" id="IPR027443">
    <property type="entry name" value="IPNS-like_sf"/>
</dbReference>
<keyword evidence="6" id="KW-1185">Reference proteome</keyword>
<dbReference type="InterPro" id="IPR044861">
    <property type="entry name" value="IPNS-like_FE2OG_OXY"/>
</dbReference>
<dbReference type="PROSITE" id="PS51471">
    <property type="entry name" value="FE2OG_OXY"/>
    <property type="match status" value="1"/>
</dbReference>
<keyword evidence="3" id="KW-0408">Iron</keyword>
<comment type="pathway">
    <text evidence="1">Antibiotic biosynthesis.</text>
</comment>
<comment type="caution">
    <text evidence="5">The sequence shown here is derived from an EMBL/GenBank/DDBJ whole genome shotgun (WGS) entry which is preliminary data.</text>
</comment>
<dbReference type="GO" id="GO:0046872">
    <property type="term" value="F:metal ion binding"/>
    <property type="evidence" value="ECO:0007669"/>
    <property type="project" value="UniProtKB-KW"/>
</dbReference>
<dbReference type="Pfam" id="PF14226">
    <property type="entry name" value="DIOX_N"/>
    <property type="match status" value="1"/>
</dbReference>
<organism evidence="5 6">
    <name type="scientific">Ruicaihuangia caeni</name>
    <dbReference type="NCBI Taxonomy" id="3042517"/>
    <lineage>
        <taxon>Bacteria</taxon>
        <taxon>Bacillati</taxon>
        <taxon>Actinomycetota</taxon>
        <taxon>Actinomycetes</taxon>
        <taxon>Micrococcales</taxon>
        <taxon>Microbacteriaceae</taxon>
        <taxon>Ruicaihuangia</taxon>
    </lineage>
</organism>
<name>A0AAW6T7F7_9MICO</name>
<dbReference type="GO" id="GO:0016491">
    <property type="term" value="F:oxidoreductase activity"/>
    <property type="evidence" value="ECO:0007669"/>
    <property type="project" value="UniProtKB-KW"/>
</dbReference>
<feature type="domain" description="Fe2OG dioxygenase" evidence="4">
    <location>
        <begin position="173"/>
        <end position="283"/>
    </location>
</feature>
<dbReference type="AlphaFoldDB" id="A0AAW6T7F7"/>
<dbReference type="Gene3D" id="2.60.120.330">
    <property type="entry name" value="B-lactam Antibiotic, Isopenicillin N Synthase, Chain"/>
    <property type="match status" value="1"/>
</dbReference>
<dbReference type="InterPro" id="IPR026992">
    <property type="entry name" value="DIOX_N"/>
</dbReference>
<evidence type="ECO:0000256" key="1">
    <source>
        <dbReference type="ARBA" id="ARBA00004792"/>
    </source>
</evidence>
<dbReference type="Proteomes" id="UP001321506">
    <property type="component" value="Unassembled WGS sequence"/>
</dbReference>
<dbReference type="PRINTS" id="PR00682">
    <property type="entry name" value="IPNSYNTHASE"/>
</dbReference>